<reference evidence="2 3" key="1">
    <citation type="submission" date="2020-07" db="EMBL/GenBank/DDBJ databases">
        <title>Sequencing the genomes of 1000 actinobacteria strains.</title>
        <authorList>
            <person name="Klenk H.-P."/>
        </authorList>
    </citation>
    <scope>NUCLEOTIDE SEQUENCE [LARGE SCALE GENOMIC DNA]</scope>
    <source>
        <strain evidence="2 3">DSM 23819</strain>
    </source>
</reference>
<organism evidence="2 3">
    <name type="scientific">Nocardioides daedukensis</name>
    <dbReference type="NCBI Taxonomy" id="634462"/>
    <lineage>
        <taxon>Bacteria</taxon>
        <taxon>Bacillati</taxon>
        <taxon>Actinomycetota</taxon>
        <taxon>Actinomycetes</taxon>
        <taxon>Propionibacteriales</taxon>
        <taxon>Nocardioidaceae</taxon>
        <taxon>Nocardioides</taxon>
    </lineage>
</organism>
<keyword evidence="3" id="KW-1185">Reference proteome</keyword>
<dbReference type="RefSeq" id="WP_218855414.1">
    <property type="nucleotide sequence ID" value="NZ_JACCAA010000001.1"/>
</dbReference>
<evidence type="ECO:0000313" key="3">
    <source>
        <dbReference type="Proteomes" id="UP000540656"/>
    </source>
</evidence>
<feature type="transmembrane region" description="Helical" evidence="1">
    <location>
        <begin position="76"/>
        <end position="99"/>
    </location>
</feature>
<feature type="transmembrane region" description="Helical" evidence="1">
    <location>
        <begin position="28"/>
        <end position="55"/>
    </location>
</feature>
<keyword evidence="1" id="KW-0472">Membrane</keyword>
<proteinExistence type="predicted"/>
<keyword evidence="1" id="KW-1133">Transmembrane helix</keyword>
<dbReference type="AlphaFoldDB" id="A0A7Y9RZ48"/>
<evidence type="ECO:0000256" key="1">
    <source>
        <dbReference type="SAM" id="Phobius"/>
    </source>
</evidence>
<dbReference type="Proteomes" id="UP000540656">
    <property type="component" value="Unassembled WGS sequence"/>
</dbReference>
<accession>A0A7Y9RZ48</accession>
<protein>
    <submittedName>
        <fullName evidence="2">Uncharacterized protein</fullName>
    </submittedName>
</protein>
<evidence type="ECO:0000313" key="2">
    <source>
        <dbReference type="EMBL" id="NYG58126.1"/>
    </source>
</evidence>
<keyword evidence="1" id="KW-0812">Transmembrane</keyword>
<sequence length="100" mass="10670">MERDPRQAEPARVQAAAPEAQDPLRLCIFATVALLGWILGPIALVGFATLGFVGYWRARRAGLLKSRCVLGDTRVVLVYLAILVVVGAVGIGTGALGWLR</sequence>
<comment type="caution">
    <text evidence="2">The sequence shown here is derived from an EMBL/GenBank/DDBJ whole genome shotgun (WGS) entry which is preliminary data.</text>
</comment>
<dbReference type="EMBL" id="JACCAA010000001">
    <property type="protein sequence ID" value="NYG58126.1"/>
    <property type="molecule type" value="Genomic_DNA"/>
</dbReference>
<name>A0A7Y9RZ48_9ACTN</name>
<gene>
    <name evidence="2" type="ORF">BJ980_001049</name>
</gene>